<evidence type="ECO:0000313" key="2">
    <source>
        <dbReference type="EMBL" id="AUB42030.1"/>
    </source>
</evidence>
<name>A0A2K8T337_9NOSO</name>
<protein>
    <submittedName>
        <fullName evidence="2">Type 2 lantibiotic, leader peptide domain</fullName>
    </submittedName>
</protein>
<dbReference type="NCBIfam" id="TIGR03898">
    <property type="entry name" value="lanti_MRSA_kill"/>
    <property type="match status" value="1"/>
</dbReference>
<gene>
    <name evidence="2" type="ORF">COO91_08129</name>
</gene>
<proteinExistence type="predicted"/>
<evidence type="ECO:0000313" key="3">
    <source>
        <dbReference type="Proteomes" id="UP000232003"/>
    </source>
</evidence>
<dbReference type="OrthoDB" id="3539673at2"/>
<accession>A0A2K8T337</accession>
<dbReference type="SUPFAM" id="SSF56209">
    <property type="entry name" value="Nitrile hydratase alpha chain"/>
    <property type="match status" value="1"/>
</dbReference>
<organism evidence="2 3">
    <name type="scientific">Nostoc flagelliforme CCNUN1</name>
    <dbReference type="NCBI Taxonomy" id="2038116"/>
    <lineage>
        <taxon>Bacteria</taxon>
        <taxon>Bacillati</taxon>
        <taxon>Cyanobacteriota</taxon>
        <taxon>Cyanophyceae</taxon>
        <taxon>Nostocales</taxon>
        <taxon>Nostocaceae</taxon>
        <taxon>Nostoc</taxon>
    </lineage>
</organism>
<dbReference type="RefSeq" id="WP_100902213.1">
    <property type="nucleotide sequence ID" value="NZ_CAWNNC010000001.1"/>
</dbReference>
<dbReference type="KEGG" id="nfl:COO91_08129"/>
<dbReference type="GO" id="GO:0046914">
    <property type="term" value="F:transition metal ion binding"/>
    <property type="evidence" value="ECO:0007669"/>
    <property type="project" value="InterPro"/>
</dbReference>
<dbReference type="Proteomes" id="UP000232003">
    <property type="component" value="Chromosome"/>
</dbReference>
<feature type="region of interest" description="Disordered" evidence="1">
    <location>
        <begin position="20"/>
        <end position="40"/>
    </location>
</feature>
<keyword evidence="3" id="KW-1185">Reference proteome</keyword>
<dbReference type="InterPro" id="IPR036648">
    <property type="entry name" value="CN_Hdrase_a/SCN_Hdrase_g_sf"/>
</dbReference>
<sequence length="84" mass="9074">MSHEDIDIVRAWKDEEYRNSLSEEQRAQLPENPAGTGELSDETMETVAGGHANTEKKVLGVCIKTVGAGDPCTNVTGELLVDLC</sequence>
<dbReference type="GO" id="GO:0003824">
    <property type="term" value="F:catalytic activity"/>
    <property type="evidence" value="ECO:0007669"/>
    <property type="project" value="InterPro"/>
</dbReference>
<dbReference type="AlphaFoldDB" id="A0A2K8T337"/>
<dbReference type="GO" id="GO:0042742">
    <property type="term" value="P:defense response to bacterium"/>
    <property type="evidence" value="ECO:0007669"/>
    <property type="project" value="InterPro"/>
</dbReference>
<dbReference type="InterPro" id="IPR027635">
    <property type="entry name" value="Lantibiotic2_lead_pep_dom"/>
</dbReference>
<reference evidence="2 3" key="1">
    <citation type="submission" date="2017-11" db="EMBL/GenBank/DDBJ databases">
        <title>Complete genome of a free-living desiccation-tolerant cyanobacterium and its photosynthetic adaptation to extreme terrestrial habitat.</title>
        <authorList>
            <person name="Shang J."/>
        </authorList>
    </citation>
    <scope>NUCLEOTIDE SEQUENCE [LARGE SCALE GENOMIC DNA]</scope>
    <source>
        <strain evidence="2 3">CCNUN1</strain>
    </source>
</reference>
<dbReference type="EMBL" id="CP024785">
    <property type="protein sequence ID" value="AUB42030.1"/>
    <property type="molecule type" value="Genomic_DNA"/>
</dbReference>
<evidence type="ECO:0000256" key="1">
    <source>
        <dbReference type="SAM" id="MobiDB-lite"/>
    </source>
</evidence>